<dbReference type="EMBL" id="QEIN01000439">
    <property type="protein sequence ID" value="RCV47935.1"/>
    <property type="molecule type" value="Genomic_DNA"/>
</dbReference>
<accession>A0A368SXS6</accession>
<feature type="domain" description="AB hydrolase-1" evidence="1">
    <location>
        <begin position="22"/>
        <end position="100"/>
    </location>
</feature>
<sequence length="100" mass="10559">MTSFAKGPDGAQIAFQVEGSGPPLLLLAGQANNHHWWDSVRGDFTAARTTVTLDYRGTGDSDAPDVPYSTPLFAEDAVAVLDELGVERADVYGTSMGGRT</sequence>
<keyword evidence="3" id="KW-1185">Reference proteome</keyword>
<protein>
    <submittedName>
        <fullName evidence="2">Alpha/beta hydrolase</fullName>
    </submittedName>
</protein>
<dbReference type="Gene3D" id="3.40.50.1820">
    <property type="entry name" value="alpha/beta hydrolase"/>
    <property type="match status" value="1"/>
</dbReference>
<dbReference type="InterPro" id="IPR029058">
    <property type="entry name" value="AB_hydrolase_fold"/>
</dbReference>
<dbReference type="InterPro" id="IPR000073">
    <property type="entry name" value="AB_hydrolase_1"/>
</dbReference>
<feature type="non-terminal residue" evidence="2">
    <location>
        <position position="100"/>
    </location>
</feature>
<keyword evidence="2" id="KW-0378">Hydrolase</keyword>
<dbReference type="GO" id="GO:0016787">
    <property type="term" value="F:hydrolase activity"/>
    <property type="evidence" value="ECO:0007669"/>
    <property type="project" value="UniProtKB-KW"/>
</dbReference>
<organism evidence="2 3">
    <name type="scientific">Marinitenerispora sediminis</name>
    <dbReference type="NCBI Taxonomy" id="1931232"/>
    <lineage>
        <taxon>Bacteria</taxon>
        <taxon>Bacillati</taxon>
        <taxon>Actinomycetota</taxon>
        <taxon>Actinomycetes</taxon>
        <taxon>Streptosporangiales</taxon>
        <taxon>Nocardiopsidaceae</taxon>
        <taxon>Marinitenerispora</taxon>
    </lineage>
</organism>
<dbReference type="AlphaFoldDB" id="A0A368SXS6"/>
<evidence type="ECO:0000259" key="1">
    <source>
        <dbReference type="Pfam" id="PF00561"/>
    </source>
</evidence>
<dbReference type="OrthoDB" id="495620at2"/>
<dbReference type="Proteomes" id="UP000253318">
    <property type="component" value="Unassembled WGS sequence"/>
</dbReference>
<reference evidence="2 3" key="1">
    <citation type="submission" date="2018-04" db="EMBL/GenBank/DDBJ databases">
        <title>Novel actinobacteria from marine sediment.</title>
        <authorList>
            <person name="Ng Z.Y."/>
            <person name="Tan G.Y.A."/>
        </authorList>
    </citation>
    <scope>NUCLEOTIDE SEQUENCE [LARGE SCALE GENOMIC DNA]</scope>
    <source>
        <strain evidence="2 3">TPS81</strain>
    </source>
</reference>
<name>A0A368SXS6_9ACTN</name>
<dbReference type="PANTHER" id="PTHR43433">
    <property type="entry name" value="HYDROLASE, ALPHA/BETA FOLD FAMILY PROTEIN"/>
    <property type="match status" value="1"/>
</dbReference>
<dbReference type="Pfam" id="PF00561">
    <property type="entry name" value="Abhydrolase_1"/>
    <property type="match status" value="1"/>
</dbReference>
<proteinExistence type="predicted"/>
<evidence type="ECO:0000313" key="3">
    <source>
        <dbReference type="Proteomes" id="UP000253318"/>
    </source>
</evidence>
<dbReference type="PANTHER" id="PTHR43433:SF5">
    <property type="entry name" value="AB HYDROLASE-1 DOMAIN-CONTAINING PROTEIN"/>
    <property type="match status" value="1"/>
</dbReference>
<gene>
    <name evidence="2" type="ORF">DEF24_26695</name>
</gene>
<evidence type="ECO:0000313" key="2">
    <source>
        <dbReference type="EMBL" id="RCV47935.1"/>
    </source>
</evidence>
<dbReference type="RefSeq" id="WP_114433769.1">
    <property type="nucleotide sequence ID" value="NZ_QEIN01000439.1"/>
</dbReference>
<comment type="caution">
    <text evidence="2">The sequence shown here is derived from an EMBL/GenBank/DDBJ whole genome shotgun (WGS) entry which is preliminary data.</text>
</comment>
<dbReference type="InterPro" id="IPR050471">
    <property type="entry name" value="AB_hydrolase"/>
</dbReference>
<dbReference type="SUPFAM" id="SSF53474">
    <property type="entry name" value="alpha/beta-Hydrolases"/>
    <property type="match status" value="1"/>
</dbReference>